<reference evidence="1 2" key="1">
    <citation type="submission" date="2020-08" db="EMBL/GenBank/DDBJ databases">
        <title>Adhaeribacter dokdonensis sp. nov., isolated from the rhizosphere of Elymus tsukushiensis, a plant native to the Dokdo Islands, Republic of Korea.</title>
        <authorList>
            <person name="Ghim S.Y."/>
        </authorList>
    </citation>
    <scope>NUCLEOTIDE SEQUENCE [LARGE SCALE GENOMIC DNA]</scope>
    <source>
        <strain evidence="1 2">KUDC8001</strain>
    </source>
</reference>
<dbReference type="KEGG" id="add:HUW48_17265"/>
<name>A0A7L7LA22_9BACT</name>
<evidence type="ECO:0000313" key="2">
    <source>
        <dbReference type="Proteomes" id="UP000514509"/>
    </source>
</evidence>
<sequence length="105" mass="12023">MLRFKNYIAFFLLLLFVRVLAPETTVLAFHSHEHTEDSQGLGCKFEKKHQHCHIHDLFNAPFAPAQTIAIKVITPTFTDAYATNCSFVWKYAFPNNCDLRGPPIV</sequence>
<proteinExistence type="predicted"/>
<keyword evidence="2" id="KW-1185">Reference proteome</keyword>
<accession>A0A7L7LA22</accession>
<organism evidence="1 2">
    <name type="scientific">Adhaeribacter radiodurans</name>
    <dbReference type="NCBI Taxonomy" id="2745197"/>
    <lineage>
        <taxon>Bacteria</taxon>
        <taxon>Pseudomonadati</taxon>
        <taxon>Bacteroidota</taxon>
        <taxon>Cytophagia</taxon>
        <taxon>Cytophagales</taxon>
        <taxon>Hymenobacteraceae</taxon>
        <taxon>Adhaeribacter</taxon>
    </lineage>
</organism>
<dbReference type="AlphaFoldDB" id="A0A7L7LA22"/>
<dbReference type="RefSeq" id="WP_182412130.1">
    <property type="nucleotide sequence ID" value="NZ_CP055153.1"/>
</dbReference>
<gene>
    <name evidence="1" type="ORF">HUW48_17265</name>
</gene>
<evidence type="ECO:0000313" key="1">
    <source>
        <dbReference type="EMBL" id="QMU29670.1"/>
    </source>
</evidence>
<dbReference type="Proteomes" id="UP000514509">
    <property type="component" value="Chromosome"/>
</dbReference>
<protein>
    <submittedName>
        <fullName evidence="1">Uncharacterized protein</fullName>
    </submittedName>
</protein>
<dbReference type="EMBL" id="CP055153">
    <property type="protein sequence ID" value="QMU29670.1"/>
    <property type="molecule type" value="Genomic_DNA"/>
</dbReference>